<evidence type="ECO:0000313" key="5">
    <source>
        <dbReference type="EMBL" id="SJM51695.1"/>
    </source>
</evidence>
<dbReference type="InterPro" id="IPR035437">
    <property type="entry name" value="SNase_OB-fold_sf"/>
</dbReference>
<proteinExistence type="predicted"/>
<keyword evidence="1" id="KW-0540">Nuclease</keyword>
<evidence type="ECO:0000256" key="1">
    <source>
        <dbReference type="ARBA" id="ARBA00022722"/>
    </source>
</evidence>
<dbReference type="AlphaFoldDB" id="A0A1R4F719"/>
<evidence type="ECO:0000259" key="4">
    <source>
        <dbReference type="PROSITE" id="PS50830"/>
    </source>
</evidence>
<dbReference type="GeneID" id="303172148"/>
<dbReference type="PANTHER" id="PTHR12302">
    <property type="entry name" value="EBNA2 BINDING PROTEIN P100"/>
    <property type="match status" value="1"/>
</dbReference>
<dbReference type="PROSITE" id="PS50830">
    <property type="entry name" value="TNASE_3"/>
    <property type="match status" value="1"/>
</dbReference>
<dbReference type="PROSITE" id="PS01123">
    <property type="entry name" value="TNASE_1"/>
    <property type="match status" value="1"/>
</dbReference>
<gene>
    <name evidence="5" type="ORF">CZ674_02895</name>
</gene>
<evidence type="ECO:0000313" key="6">
    <source>
        <dbReference type="Proteomes" id="UP000195787"/>
    </source>
</evidence>
<dbReference type="InterPro" id="IPR002071">
    <property type="entry name" value="Thermonucl_AS"/>
</dbReference>
<reference evidence="5 6" key="1">
    <citation type="submission" date="2017-02" db="EMBL/GenBank/DDBJ databases">
        <authorList>
            <person name="Peterson S.W."/>
        </authorList>
    </citation>
    <scope>NUCLEOTIDE SEQUENCE [LARGE SCALE GENOMIC DNA]</scope>
    <source>
        <strain evidence="5 6">LMG 22410</strain>
    </source>
</reference>
<dbReference type="SMART" id="SM00318">
    <property type="entry name" value="SNc"/>
    <property type="match status" value="1"/>
</dbReference>
<dbReference type="Pfam" id="PF00565">
    <property type="entry name" value="SNase"/>
    <property type="match status" value="1"/>
</dbReference>
<dbReference type="Gene3D" id="2.40.50.90">
    <property type="match status" value="1"/>
</dbReference>
<dbReference type="InterPro" id="IPR016071">
    <property type="entry name" value="Staphylococal_nuclease_OB-fold"/>
</dbReference>
<evidence type="ECO:0000256" key="3">
    <source>
        <dbReference type="ARBA" id="ARBA00022801"/>
    </source>
</evidence>
<dbReference type="GO" id="GO:0003676">
    <property type="term" value="F:nucleic acid binding"/>
    <property type="evidence" value="ECO:0007669"/>
    <property type="project" value="InterPro"/>
</dbReference>
<accession>A0A1R4F719</accession>
<organism evidence="5 6">
    <name type="scientific">Agrococcus casei LMG 22410</name>
    <dbReference type="NCBI Taxonomy" id="1255656"/>
    <lineage>
        <taxon>Bacteria</taxon>
        <taxon>Bacillati</taxon>
        <taxon>Actinomycetota</taxon>
        <taxon>Actinomycetes</taxon>
        <taxon>Micrococcales</taxon>
        <taxon>Microbacteriaceae</taxon>
        <taxon>Agrococcus</taxon>
    </lineage>
</organism>
<dbReference type="EMBL" id="FUHU01000018">
    <property type="protein sequence ID" value="SJM51695.1"/>
    <property type="molecule type" value="Genomic_DNA"/>
</dbReference>
<keyword evidence="2" id="KW-0255">Endonuclease</keyword>
<evidence type="ECO:0000256" key="2">
    <source>
        <dbReference type="ARBA" id="ARBA00022759"/>
    </source>
</evidence>
<dbReference type="GO" id="GO:0004519">
    <property type="term" value="F:endonuclease activity"/>
    <property type="evidence" value="ECO:0007669"/>
    <property type="project" value="UniProtKB-KW"/>
</dbReference>
<dbReference type="PANTHER" id="PTHR12302:SF3">
    <property type="entry name" value="SERINE_THREONINE-PROTEIN KINASE 31"/>
    <property type="match status" value="1"/>
</dbReference>
<dbReference type="GO" id="GO:0016787">
    <property type="term" value="F:hydrolase activity"/>
    <property type="evidence" value="ECO:0007669"/>
    <property type="project" value="UniProtKB-KW"/>
</dbReference>
<dbReference type="OrthoDB" id="5241375at2"/>
<dbReference type="RefSeq" id="WP_159456878.1">
    <property type="nucleotide sequence ID" value="NZ_FUHU01000018.1"/>
</dbReference>
<name>A0A1R4F719_9MICO</name>
<keyword evidence="6" id="KW-1185">Reference proteome</keyword>
<protein>
    <submittedName>
        <fullName evidence="5">Staphylococcus nuclease (SNase) domain</fullName>
    </submittedName>
</protein>
<dbReference type="SUPFAM" id="SSF50199">
    <property type="entry name" value="Staphylococcal nuclease"/>
    <property type="match status" value="1"/>
</dbReference>
<feature type="domain" description="TNase-like" evidence="4">
    <location>
        <begin position="37"/>
        <end position="170"/>
    </location>
</feature>
<keyword evidence="3" id="KW-0378">Hydrolase</keyword>
<dbReference type="PROSITE" id="PS51257">
    <property type="entry name" value="PROKAR_LIPOPROTEIN"/>
    <property type="match status" value="1"/>
</dbReference>
<dbReference type="Proteomes" id="UP000195787">
    <property type="component" value="Unassembled WGS sequence"/>
</dbReference>
<sequence>MRAGALRTILAGVLAIASATGLQSCTETSAADAELLPAESAQVIAVVDGDTIDVQTAGGEARVRLIGLDTPEINRDGGQDDCYAQEARDELNTMVYGQAVELRADPTQDDTDRYGRLLRHVYIDGQSAAVVLLEAGAAHEYTYDAPYIGQAEHRDAERAAQADALGMWGSCTG</sequence>